<gene>
    <name evidence="1" type="ORF">Vadar_019805</name>
</gene>
<name>A0ACB7ZCA0_9ERIC</name>
<dbReference type="EMBL" id="CM037162">
    <property type="protein sequence ID" value="KAH7863604.1"/>
    <property type="molecule type" value="Genomic_DNA"/>
</dbReference>
<dbReference type="Proteomes" id="UP000828048">
    <property type="component" value="Chromosome 12"/>
</dbReference>
<reference evidence="1 2" key="1">
    <citation type="journal article" date="2021" name="Hortic Res">
        <title>High-quality reference genome and annotation aids understanding of berry development for evergreen blueberry (Vaccinium darrowii).</title>
        <authorList>
            <person name="Yu J."/>
            <person name="Hulse-Kemp A.M."/>
            <person name="Babiker E."/>
            <person name="Staton M."/>
        </authorList>
    </citation>
    <scope>NUCLEOTIDE SEQUENCE [LARGE SCALE GENOMIC DNA]</scope>
    <source>
        <strain evidence="2">cv. NJ 8807/NJ 8810</strain>
        <tissue evidence="1">Young leaf</tissue>
    </source>
</reference>
<organism evidence="1 2">
    <name type="scientific">Vaccinium darrowii</name>
    <dbReference type="NCBI Taxonomy" id="229202"/>
    <lineage>
        <taxon>Eukaryota</taxon>
        <taxon>Viridiplantae</taxon>
        <taxon>Streptophyta</taxon>
        <taxon>Embryophyta</taxon>
        <taxon>Tracheophyta</taxon>
        <taxon>Spermatophyta</taxon>
        <taxon>Magnoliopsida</taxon>
        <taxon>eudicotyledons</taxon>
        <taxon>Gunneridae</taxon>
        <taxon>Pentapetalae</taxon>
        <taxon>asterids</taxon>
        <taxon>Ericales</taxon>
        <taxon>Ericaceae</taxon>
        <taxon>Vaccinioideae</taxon>
        <taxon>Vaccinieae</taxon>
        <taxon>Vaccinium</taxon>
    </lineage>
</organism>
<keyword evidence="2" id="KW-1185">Reference proteome</keyword>
<proteinExistence type="predicted"/>
<sequence>MGYLLKEALKTLCGVNQWSYAVFWKFGCQNPKLLIWEECYYESLSSSILPHTSGIQSSELACKEWEGRWVPVGAKNSPVGVRPEDKLSSLINKMMSDNRVKVLGQGLVGRAAFTGNHLWILSENYAGETHPSEVQTEVCHQFSAGIRTVAVIPVLGHGVVQLGSSLAIMENMAFLNDVKSLIDQLGCVSGALLPDYYASKEPAPRIGLPVFPRRPGFTTPSGNHKVKDSVPSGSDSCNQQSVSSQVLELVGHPSYSVFGASSFQIPKTAPNGVQPPNDICHSNITPLVKPCFPSSSQFDSEQTQAEGMQLNPEIWLNPAASLYSRRAGFDEQFRVNPLSVKHSNLGIMEEQIFSDFLKDHVNNSLSTSGGIAMSQLRSSGGLGSSDVQLHREASYNRSKSMLNSCSLPAVSGLNAGSSSNTEVSASDLTDHFSASHLLLGNSDFRHHSRKDNCSQIKVGQRNEQIENDLFQALNIPSAHLDRHTNLSEIISCSDVDSQRHDYGNQSLQSEAAKSEDKPSSGDDLFDILGVDFKSKLFTDSWNNFLDGEPDSNTKPLNKNNFTSSNLEDAESELYSGIFCPTGTDHLLDAVVGRVHTAAKQSSDDNDSCKTVLTKISSSSVPNASPSYGRINVPEQMQKELSGLPKSLAKLAAVGSCSFKSECSKEDAGTYSRTSSVCGSQISSWAEQAHSIKNNSSTSASYSKRPDEVSKSNRKRLKPGENPRPRPKDRQMIQDRMKELREIVPNGAKCSIDALLERTIKHMLFLQSVTKHADKLKQAGESKIINKDGGLLLKDNFEGGRTWAYEVGSQSMVCPIIVEDLNRPRQMLVEMLCEERGLFLEIADIIRGLGLTILKGVMETRNDKIWARFAVEANRDVTRMEIFVSLVHLLEQTIKNNAAASGNAIENDNMMIHQSFHQGTSIPATGATTDHSCRQPLTADSFVVNFHRDFHLLEFVP</sequence>
<comment type="caution">
    <text evidence="1">The sequence shown here is derived from an EMBL/GenBank/DDBJ whole genome shotgun (WGS) entry which is preliminary data.</text>
</comment>
<accession>A0ACB7ZCA0</accession>
<evidence type="ECO:0000313" key="1">
    <source>
        <dbReference type="EMBL" id="KAH7863604.1"/>
    </source>
</evidence>
<evidence type="ECO:0000313" key="2">
    <source>
        <dbReference type="Proteomes" id="UP000828048"/>
    </source>
</evidence>
<protein>
    <submittedName>
        <fullName evidence="1">Uncharacterized protein</fullName>
    </submittedName>
</protein>